<evidence type="ECO:0000313" key="3">
    <source>
        <dbReference type="EMBL" id="OBS80779.1"/>
    </source>
</evidence>
<evidence type="ECO:0000259" key="2">
    <source>
        <dbReference type="PROSITE" id="PS50021"/>
    </source>
</evidence>
<dbReference type="InterPro" id="IPR008962">
    <property type="entry name" value="PapD-like_sf"/>
</dbReference>
<dbReference type="GO" id="GO:0007288">
    <property type="term" value="P:sperm axoneme assembly"/>
    <property type="evidence" value="ECO:0007669"/>
    <property type="project" value="TreeGrafter"/>
</dbReference>
<accession>A0A1A6HRC8</accession>
<dbReference type="STRING" id="56216.A0A1A6HRC8"/>
<dbReference type="Gene3D" id="1.10.418.10">
    <property type="entry name" value="Calponin-like domain"/>
    <property type="match status" value="1"/>
</dbReference>
<evidence type="ECO:0000313" key="4">
    <source>
        <dbReference type="Proteomes" id="UP000092124"/>
    </source>
</evidence>
<dbReference type="EMBL" id="LZPO01017313">
    <property type="protein sequence ID" value="OBS80779.1"/>
    <property type="molecule type" value="Genomic_DNA"/>
</dbReference>
<dbReference type="SUPFAM" id="SSF49354">
    <property type="entry name" value="PapD-like"/>
    <property type="match status" value="1"/>
</dbReference>
<feature type="compositionally biased region" description="Acidic residues" evidence="1">
    <location>
        <begin position="928"/>
        <end position="937"/>
    </location>
</feature>
<feature type="domain" description="Calponin-homology (CH)" evidence="2">
    <location>
        <begin position="203"/>
        <end position="326"/>
    </location>
</feature>
<dbReference type="PANTHER" id="PTHR45912:SF3">
    <property type="entry name" value="CILIA- AND FLAGELLA-ASSOCIATED PROTEIN 47"/>
    <property type="match status" value="1"/>
</dbReference>
<proteinExistence type="predicted"/>
<dbReference type="InterPro" id="IPR036872">
    <property type="entry name" value="CH_dom_sf"/>
</dbReference>
<dbReference type="OrthoDB" id="10060824at2759"/>
<feature type="non-terminal residue" evidence="3">
    <location>
        <position position="1"/>
    </location>
</feature>
<organism evidence="3 4">
    <name type="scientific">Neotoma lepida</name>
    <name type="common">Desert woodrat</name>
    <dbReference type="NCBI Taxonomy" id="56216"/>
    <lineage>
        <taxon>Eukaryota</taxon>
        <taxon>Metazoa</taxon>
        <taxon>Chordata</taxon>
        <taxon>Craniata</taxon>
        <taxon>Vertebrata</taxon>
        <taxon>Euteleostomi</taxon>
        <taxon>Mammalia</taxon>
        <taxon>Eutheria</taxon>
        <taxon>Euarchontoglires</taxon>
        <taxon>Glires</taxon>
        <taxon>Rodentia</taxon>
        <taxon>Myomorpha</taxon>
        <taxon>Muroidea</taxon>
        <taxon>Cricetidae</taxon>
        <taxon>Neotominae</taxon>
        <taxon>Neotoma</taxon>
    </lineage>
</organism>
<keyword evidence="4" id="KW-1185">Reference proteome</keyword>
<dbReference type="InterPro" id="IPR001715">
    <property type="entry name" value="CH_dom"/>
</dbReference>
<name>A0A1A6HRC8_NEOLE</name>
<dbReference type="PROSITE" id="PS50021">
    <property type="entry name" value="CH"/>
    <property type="match status" value="1"/>
</dbReference>
<feature type="non-terminal residue" evidence="3">
    <location>
        <position position="1178"/>
    </location>
</feature>
<dbReference type="PANTHER" id="PTHR45912">
    <property type="entry name" value="CILIA- AND FLAGELLA-ASSOCIATED PROTEIN 47"/>
    <property type="match status" value="1"/>
</dbReference>
<dbReference type="GO" id="GO:0005929">
    <property type="term" value="C:cilium"/>
    <property type="evidence" value="ECO:0007669"/>
    <property type="project" value="TreeGrafter"/>
</dbReference>
<feature type="region of interest" description="Disordered" evidence="1">
    <location>
        <begin position="926"/>
        <end position="949"/>
    </location>
</feature>
<comment type="caution">
    <text evidence="3">The sequence shown here is derived from an EMBL/GenBank/DDBJ whole genome shotgun (WGS) entry which is preliminary data.</text>
</comment>
<sequence>DSKSLSTRFGKKRSLVPKFNDAELTHGNLFVGMEITRDRFDSDESIFDRPNAGSLGNEEKNQQFFAPEEGSKAYDYFQKVVNAAQTWFSLFGWPEGPHSLSIPVTIRRDVQKIQFYSASSPAKKFSRQLDFSKYNKTIYDVILHLSGRLPPGINSKQSLPVDSTERVMILSRVTPHSYNSVPPLRGENKSKINPCFTSSNIYSNSERILLSWLNTNYESHRNIIWKNSKSDEVPSERWIVNFDTDLLDGLVFATQLAAYCPFLIESYFVSMYTRPKRPEHYLHNSLIIINSLREIGFDLNIQAIDICDPNPVLMLMLCVYMYERLPTYLPKKVVPFACTLYDVMLGKILVKNPSLKNLVYTATIVGRDAADFCLAQTGNIVTISPKNQIVLVVKFISRFLHPAEATLLLISKPKSGVGGSTMAFALKGEVLSFKAIDILKCKAPCYQWKEVTVNVKNHFSTGGDFRYCYSCGIHNIYAFAITSNCIFKGSCDPRSSFIREFFCSMHTISLGAKESSSLEVYYLPFDMHIRYCAIILSNESIGDLIYIIEGKGLIPLPSNFLPVKPPSPIDYSTSQEEEYSKEDPVLYLSCKPHQSLDMDLKVPLTNEAKEKALAFAAQQQMSTLEYERRAISGTLESSTIRAAIALLGLTKIECLLLFNMSKLKKPKSILYTTELSLPGHFNIPRKIYIPQIPEPPAVQTQALEIKSQIITADQPFTRQLPSTQAALEGTVSIPLQFAPLGPGRYPCKILLLSRYDVRVYVIEGIVNEEQPETELLFKTPAFEPLTQRIPIKNETKKPWKFLVKIEGEWFSGPSILHVGPGETIQYPLTFKPILECEIMGKLTLENEVDGMTHIIEIDGIGTKPLPLDRVAIDCIVGNVTEKCIIVPNYTKSLLTFKVTSDLAIVWGNSHITIEPDNSIPYTLHCRDEEDSQGDTDPEISSQETPSDPSTIIFEEYSDEKVKSLKIWYRLEIHSSPGPPVDTFELHCVSLETTCIEIPISNSKDKIIRMDVKLTSSALSGPEEIRLNPFESMNYIVWYSPATTGYREESIIFQPEMGVEFWYLLKLTTDLPKAKRIPEMQCDLGKQIIQTLPLYNPTQETLQLKIRNSNPENFIIDLNKKLTLVLLPHSTIEISVYFRPSGLGRDDKEKPKDLVIERCWDSFLHENSAFQFSALRRTH</sequence>
<dbReference type="SUPFAM" id="SSF47576">
    <property type="entry name" value="Calponin-homology domain, CH-domain"/>
    <property type="match status" value="1"/>
</dbReference>
<reference evidence="3 4" key="1">
    <citation type="submission" date="2016-06" db="EMBL/GenBank/DDBJ databases">
        <title>The Draft Genome Sequence and Annotation of the Desert Woodrat Neotoma lepida.</title>
        <authorList>
            <person name="Campbell M."/>
            <person name="Oakeson K.F."/>
            <person name="Yandell M."/>
            <person name="Halpert J.R."/>
            <person name="Dearing D."/>
        </authorList>
    </citation>
    <scope>NUCLEOTIDE SEQUENCE [LARGE SCALE GENOMIC DNA]</scope>
    <source>
        <strain evidence="3">417</strain>
        <tissue evidence="3">Liver</tissue>
    </source>
</reference>
<feature type="compositionally biased region" description="Polar residues" evidence="1">
    <location>
        <begin position="938"/>
        <end position="949"/>
    </location>
</feature>
<dbReference type="Proteomes" id="UP000092124">
    <property type="component" value="Unassembled WGS sequence"/>
</dbReference>
<evidence type="ECO:0000256" key="1">
    <source>
        <dbReference type="SAM" id="MobiDB-lite"/>
    </source>
</evidence>
<protein>
    <recommendedName>
        <fullName evidence="2">Calponin-homology (CH) domain-containing protein</fullName>
    </recommendedName>
</protein>
<gene>
    <name evidence="3" type="ORF">A6R68_21018</name>
</gene>
<dbReference type="AlphaFoldDB" id="A0A1A6HRC8"/>